<name>A0A182FTL7_ANOAL</name>
<dbReference type="VEuPathDB" id="VectorBase:AALB20_036668"/>
<dbReference type="GO" id="GO:0005737">
    <property type="term" value="C:cytoplasm"/>
    <property type="evidence" value="ECO:0007669"/>
    <property type="project" value="TreeGrafter"/>
</dbReference>
<dbReference type="Gene3D" id="6.10.140.2220">
    <property type="match status" value="1"/>
</dbReference>
<dbReference type="GO" id="GO:0008270">
    <property type="term" value="F:zinc ion binding"/>
    <property type="evidence" value="ECO:0007669"/>
    <property type="project" value="UniProtKB-KW"/>
</dbReference>
<dbReference type="STRING" id="7167.A0A182FTL7"/>
<dbReference type="SUPFAM" id="SSF144232">
    <property type="entry name" value="HIT/MYND zinc finger-like"/>
    <property type="match status" value="1"/>
</dbReference>
<protein>
    <submittedName>
        <fullName evidence="4">Uncharacterized protein</fullName>
    </submittedName>
</protein>
<proteinExistence type="predicted"/>
<evidence type="ECO:0000313" key="4">
    <source>
        <dbReference type="EnsemblMetazoa" id="AALB009899-PA"/>
    </source>
</evidence>
<dbReference type="Proteomes" id="UP000069272">
    <property type="component" value="Chromosome 3R"/>
</dbReference>
<dbReference type="PROSITE" id="PS50865">
    <property type="entry name" value="ZF_MYND_2"/>
    <property type="match status" value="1"/>
</dbReference>
<sequence length="454" mass="51468">MSSYACAVFPDEIDPYVASLRSYEVEDIGSVGWIDQHNVLVKLCQQAYIEASTKQEEVVKDRLVLEDKLGVLVREAYSVVLWREEVLPRLLAMKNPDTTIVLYSVFYHEANVASLLETILYHATTVEALGSEATDLVDYCAGAIGRLIGLLANGYNDREDDPPPAELLNESTKEEVVRMQSGMEFRIGMKCLVIVSYLINELDRLSFSIGTRLVRVHDFPCLLAEVLHTKPWLRRSRSGEFEKYRQDTWTQVHGENVLTVSESEAQTWFALHKLLFNEHLMRCYEINNYRQRTIGKCVGLLNEHILDQLPPLAVLKQHLCTLQIASSGSAASSAPAFLLEELPEVRDSLAKRMHRTGLEKIVERQHKLFVDLEPHQVTEMASKLNAAYNLDRIEEHLPQVKPEGSTGASKVCGSCGSSAVKKCSKCLNVYYCSRECQVRDWPDHMELCHQLRIN</sequence>
<evidence type="ECO:0000256" key="1">
    <source>
        <dbReference type="ARBA" id="ARBA00022723"/>
    </source>
</evidence>
<dbReference type="EnsemblMetazoa" id="AALB009899-RA">
    <property type="protein sequence ID" value="AALB009899-PA"/>
    <property type="gene ID" value="AALB009899"/>
</dbReference>
<evidence type="ECO:0000256" key="2">
    <source>
        <dbReference type="ARBA" id="ARBA00022771"/>
    </source>
</evidence>
<keyword evidence="1" id="KW-0479">Metal-binding</keyword>
<dbReference type="GO" id="GO:0044458">
    <property type="term" value="P:motile cilium assembly"/>
    <property type="evidence" value="ECO:0007669"/>
    <property type="project" value="TreeGrafter"/>
</dbReference>
<dbReference type="PANTHER" id="PTHR13244:SF7">
    <property type="entry name" value="ZINC FINGER MYND DOMAIN-CONTAINING PROTEIN 10"/>
    <property type="match status" value="1"/>
</dbReference>
<evidence type="ECO:0000256" key="3">
    <source>
        <dbReference type="ARBA" id="ARBA00022833"/>
    </source>
</evidence>
<dbReference type="Pfam" id="PF01753">
    <property type="entry name" value="zf-MYND"/>
    <property type="match status" value="1"/>
</dbReference>
<dbReference type="VEuPathDB" id="VectorBase:AALB009899"/>
<dbReference type="GO" id="GO:0036159">
    <property type="term" value="P:inner dynein arm assembly"/>
    <property type="evidence" value="ECO:0007669"/>
    <property type="project" value="TreeGrafter"/>
</dbReference>
<dbReference type="GO" id="GO:0034451">
    <property type="term" value="C:centriolar satellite"/>
    <property type="evidence" value="ECO:0007669"/>
    <property type="project" value="TreeGrafter"/>
</dbReference>
<keyword evidence="2" id="KW-0863">Zinc-finger</keyword>
<dbReference type="PANTHER" id="PTHR13244">
    <property type="entry name" value="ZINC FINGER MYND DOMAIN CONTAINING PROTEIN 10"/>
    <property type="match status" value="1"/>
</dbReference>
<dbReference type="AlphaFoldDB" id="A0A182FTL7"/>
<dbReference type="GO" id="GO:0036158">
    <property type="term" value="P:outer dynein arm assembly"/>
    <property type="evidence" value="ECO:0007669"/>
    <property type="project" value="TreeGrafter"/>
</dbReference>
<keyword evidence="3" id="KW-0862">Zinc</keyword>
<evidence type="ECO:0000313" key="5">
    <source>
        <dbReference type="Proteomes" id="UP000069272"/>
    </source>
</evidence>
<dbReference type="PROSITE" id="PS01360">
    <property type="entry name" value="ZF_MYND_1"/>
    <property type="match status" value="1"/>
</dbReference>
<dbReference type="InterPro" id="IPR052298">
    <property type="entry name" value="ZMYND10"/>
</dbReference>
<accession>A0A182FTL7</accession>
<dbReference type="InterPro" id="IPR002893">
    <property type="entry name" value="Znf_MYND"/>
</dbReference>
<organism evidence="4 5">
    <name type="scientific">Anopheles albimanus</name>
    <name type="common">New world malaria mosquito</name>
    <dbReference type="NCBI Taxonomy" id="7167"/>
    <lineage>
        <taxon>Eukaryota</taxon>
        <taxon>Metazoa</taxon>
        <taxon>Ecdysozoa</taxon>
        <taxon>Arthropoda</taxon>
        <taxon>Hexapoda</taxon>
        <taxon>Insecta</taxon>
        <taxon>Pterygota</taxon>
        <taxon>Neoptera</taxon>
        <taxon>Endopterygota</taxon>
        <taxon>Diptera</taxon>
        <taxon>Nematocera</taxon>
        <taxon>Culicoidea</taxon>
        <taxon>Culicidae</taxon>
        <taxon>Anophelinae</taxon>
        <taxon>Anopheles</taxon>
    </lineage>
</organism>
<keyword evidence="5" id="KW-1185">Reference proteome</keyword>
<reference evidence="4" key="2">
    <citation type="submission" date="2022-08" db="UniProtKB">
        <authorList>
            <consortium name="EnsemblMetazoa"/>
        </authorList>
    </citation>
    <scope>IDENTIFICATION</scope>
    <source>
        <strain evidence="4">STECLA/ALBI9_A</strain>
    </source>
</reference>
<reference evidence="4 5" key="1">
    <citation type="journal article" date="2017" name="G3 (Bethesda)">
        <title>The Physical Genome Mapping of Anopheles albimanus Corrected Scaffold Misassemblies and Identified Interarm Rearrangements in Genus Anopheles.</title>
        <authorList>
            <person name="Artemov G.N."/>
            <person name="Peery A.N."/>
            <person name="Jiang X."/>
            <person name="Tu Z."/>
            <person name="Stegniy V.N."/>
            <person name="Sharakhova M.V."/>
            <person name="Sharakhov I.V."/>
        </authorList>
    </citation>
    <scope>NUCLEOTIDE SEQUENCE [LARGE SCALE GENOMIC DNA]</scope>
    <source>
        <strain evidence="4 5">ALBI9_A</strain>
    </source>
</reference>